<organism evidence="2 3">
    <name type="scientific">Spongiactinospora rosea</name>
    <dbReference type="NCBI Taxonomy" id="2248750"/>
    <lineage>
        <taxon>Bacteria</taxon>
        <taxon>Bacillati</taxon>
        <taxon>Actinomycetota</taxon>
        <taxon>Actinomycetes</taxon>
        <taxon>Streptosporangiales</taxon>
        <taxon>Streptosporangiaceae</taxon>
        <taxon>Spongiactinospora</taxon>
    </lineage>
</organism>
<evidence type="ECO:0000313" key="3">
    <source>
        <dbReference type="Proteomes" id="UP000253303"/>
    </source>
</evidence>
<dbReference type="Proteomes" id="UP000253303">
    <property type="component" value="Unassembled WGS sequence"/>
</dbReference>
<accession>A0A366LJF8</accession>
<reference evidence="2 3" key="1">
    <citation type="submission" date="2018-06" db="EMBL/GenBank/DDBJ databases">
        <title>Sphaerisporangium craniellae sp. nov., isolated from a marine sponge in the South China Sea.</title>
        <authorList>
            <person name="Li L."/>
        </authorList>
    </citation>
    <scope>NUCLEOTIDE SEQUENCE [LARGE SCALE GENOMIC DNA]</scope>
    <source>
        <strain evidence="2 3">LHW63015</strain>
    </source>
</reference>
<gene>
    <name evidence="2" type="ORF">DP939_42895</name>
</gene>
<dbReference type="OrthoDB" id="3540654at2"/>
<protein>
    <submittedName>
        <fullName evidence="2">Uncharacterized protein</fullName>
    </submittedName>
</protein>
<feature type="region of interest" description="Disordered" evidence="1">
    <location>
        <begin position="48"/>
        <end position="77"/>
    </location>
</feature>
<name>A0A366LJF8_9ACTN</name>
<dbReference type="EMBL" id="QMEY01000040">
    <property type="protein sequence ID" value="RBQ14027.1"/>
    <property type="molecule type" value="Genomic_DNA"/>
</dbReference>
<comment type="caution">
    <text evidence="2">The sequence shown here is derived from an EMBL/GenBank/DDBJ whole genome shotgun (WGS) entry which is preliminary data.</text>
</comment>
<evidence type="ECO:0000313" key="2">
    <source>
        <dbReference type="EMBL" id="RBQ14027.1"/>
    </source>
</evidence>
<evidence type="ECO:0000256" key="1">
    <source>
        <dbReference type="SAM" id="MobiDB-lite"/>
    </source>
</evidence>
<proteinExistence type="predicted"/>
<dbReference type="RefSeq" id="WP_113986588.1">
    <property type="nucleotide sequence ID" value="NZ_QMEY01000040.1"/>
</dbReference>
<dbReference type="AlphaFoldDB" id="A0A366LJF8"/>
<keyword evidence="3" id="KW-1185">Reference proteome</keyword>
<sequence length="77" mass="8306">MRSERLDGLRCAACGELEVLYHDVPAGVVECRNCGVRVRALFDGDQETELEEANEAPGQRPVDGAADGEPVERGSYA</sequence>